<dbReference type="Pfam" id="PF00753">
    <property type="entry name" value="Lactamase_B"/>
    <property type="match status" value="1"/>
</dbReference>
<dbReference type="Proteomes" id="UP000591071">
    <property type="component" value="Unassembled WGS sequence"/>
</dbReference>
<reference evidence="3 4" key="1">
    <citation type="submission" date="2020-04" db="EMBL/GenBank/DDBJ databases">
        <authorList>
            <person name="Hitch T.C.A."/>
            <person name="Wylensek D."/>
            <person name="Clavel T."/>
        </authorList>
    </citation>
    <scope>NUCLEOTIDE SEQUENCE [LARGE SCALE GENOMIC DNA]</scope>
    <source>
        <strain evidence="3 4">Oil-RF-744-FAT-WT-6-1</strain>
    </source>
</reference>
<evidence type="ECO:0000259" key="2">
    <source>
        <dbReference type="SMART" id="SM00849"/>
    </source>
</evidence>
<organism evidence="3 4">
    <name type="scientific">Megasphaera hexanoica</name>
    <dbReference type="NCBI Taxonomy" id="1675036"/>
    <lineage>
        <taxon>Bacteria</taxon>
        <taxon>Bacillati</taxon>
        <taxon>Bacillota</taxon>
        <taxon>Negativicutes</taxon>
        <taxon>Veillonellales</taxon>
        <taxon>Veillonellaceae</taxon>
        <taxon>Megasphaera</taxon>
    </lineage>
</organism>
<feature type="signal peptide" evidence="1">
    <location>
        <begin position="1"/>
        <end position="28"/>
    </location>
</feature>
<evidence type="ECO:0000313" key="3">
    <source>
        <dbReference type="EMBL" id="NME28976.1"/>
    </source>
</evidence>
<accession>A0A848C072</accession>
<dbReference type="RefSeq" id="WP_170087885.1">
    <property type="nucleotide sequence ID" value="NZ_JABAFG010000017.1"/>
</dbReference>
<dbReference type="InterPro" id="IPR036866">
    <property type="entry name" value="RibonucZ/Hydroxyglut_hydro"/>
</dbReference>
<dbReference type="EMBL" id="JABAFG010000017">
    <property type="protein sequence ID" value="NME28976.1"/>
    <property type="molecule type" value="Genomic_DNA"/>
</dbReference>
<dbReference type="Gene3D" id="3.60.15.10">
    <property type="entry name" value="Ribonuclease Z/Hydroxyacylglutathione hydrolase-like"/>
    <property type="match status" value="1"/>
</dbReference>
<feature type="domain" description="Metallo-beta-lactamase" evidence="2">
    <location>
        <begin position="46"/>
        <end position="252"/>
    </location>
</feature>
<dbReference type="InterPro" id="IPR001279">
    <property type="entry name" value="Metallo-B-lactamas"/>
</dbReference>
<evidence type="ECO:0000313" key="4">
    <source>
        <dbReference type="Proteomes" id="UP000591071"/>
    </source>
</evidence>
<dbReference type="PANTHER" id="PTHR30619">
    <property type="entry name" value="DNA INTERNALIZATION/COMPETENCE PROTEIN COMEC/REC2"/>
    <property type="match status" value="1"/>
</dbReference>
<proteinExistence type="predicted"/>
<dbReference type="GO" id="GO:0016787">
    <property type="term" value="F:hydrolase activity"/>
    <property type="evidence" value="ECO:0007669"/>
    <property type="project" value="UniProtKB-KW"/>
</dbReference>
<dbReference type="AlphaFoldDB" id="A0A848C072"/>
<dbReference type="InterPro" id="IPR035681">
    <property type="entry name" value="ComA-like_MBL"/>
</dbReference>
<keyword evidence="1" id="KW-0732">Signal</keyword>
<sequence length="303" mass="33065">MYPCKGKGLFRIALILATVLVFCLAGCASHTRDDSNLHIHVLSAGQADAVLIRHKTGDFLIDCGDSDGTDRLLSQLQQFHVRYLEALILTHPHEDHIGGAPVLLETLPVACIYDNGQESDSPVYAHYRKIAVQKGIDCKTLQRGQVLSWTDGLTLEIVSPPARGERGYGALQSSQGRENNFSLVCRLEYGTFSMLFMGDAEKESERVLLQYMTSGALRTTILKNGHHGSRTATTEELVKEAAPSAAVISCGAGNSFGFPHREVVSLLAAYRIPIYRTDRDGTISIDSDGTSYTIKTAHGDRTL</sequence>
<dbReference type="SUPFAM" id="SSF56281">
    <property type="entry name" value="Metallo-hydrolase/oxidoreductase"/>
    <property type="match status" value="1"/>
</dbReference>
<feature type="chain" id="PRO_5032397979" evidence="1">
    <location>
        <begin position="29"/>
        <end position="303"/>
    </location>
</feature>
<protein>
    <submittedName>
        <fullName evidence="3">MBL fold metallo-hydrolase</fullName>
    </submittedName>
</protein>
<keyword evidence="3" id="KW-0378">Hydrolase</keyword>
<dbReference type="CDD" id="cd07731">
    <property type="entry name" value="ComA-like_MBL-fold"/>
    <property type="match status" value="1"/>
</dbReference>
<evidence type="ECO:0000256" key="1">
    <source>
        <dbReference type="SAM" id="SignalP"/>
    </source>
</evidence>
<dbReference type="SMART" id="SM00849">
    <property type="entry name" value="Lactamase_B"/>
    <property type="match status" value="1"/>
</dbReference>
<dbReference type="PANTHER" id="PTHR30619:SF1">
    <property type="entry name" value="RECOMBINATION PROTEIN 2"/>
    <property type="match status" value="1"/>
</dbReference>
<name>A0A848C072_9FIRM</name>
<gene>
    <name evidence="3" type="ORF">HF872_10150</name>
</gene>
<comment type="caution">
    <text evidence="3">The sequence shown here is derived from an EMBL/GenBank/DDBJ whole genome shotgun (WGS) entry which is preliminary data.</text>
</comment>
<dbReference type="InterPro" id="IPR052159">
    <property type="entry name" value="Competence_DNA_uptake"/>
</dbReference>